<dbReference type="InterPro" id="IPR006143">
    <property type="entry name" value="RND_pump_MFP"/>
</dbReference>
<dbReference type="Gene3D" id="1.10.287.470">
    <property type="entry name" value="Helix hairpin bin"/>
    <property type="match status" value="1"/>
</dbReference>
<dbReference type="PATRIC" id="fig|991905.3.peg.3607"/>
<dbReference type="InterPro" id="IPR058625">
    <property type="entry name" value="MdtA-like_BSH"/>
</dbReference>
<keyword evidence="5" id="KW-1185">Reference proteome</keyword>
<dbReference type="Gene3D" id="2.40.420.20">
    <property type="match status" value="1"/>
</dbReference>
<dbReference type="GO" id="GO:1990281">
    <property type="term" value="C:efflux pump complex"/>
    <property type="evidence" value="ECO:0007669"/>
    <property type="project" value="TreeGrafter"/>
</dbReference>
<evidence type="ECO:0000259" key="3">
    <source>
        <dbReference type="Pfam" id="PF25954"/>
    </source>
</evidence>
<protein>
    <submittedName>
        <fullName evidence="4">Efflux transporter, RND family, MFP subunit</fullName>
    </submittedName>
</protein>
<dbReference type="Gene3D" id="2.40.50.100">
    <property type="match status" value="1"/>
</dbReference>
<dbReference type="FunFam" id="2.40.30.170:FF:000010">
    <property type="entry name" value="Efflux RND transporter periplasmic adaptor subunit"/>
    <property type="match status" value="1"/>
</dbReference>
<dbReference type="EMBL" id="CP002568">
    <property type="protein sequence ID" value="ADZ71915.1"/>
    <property type="molecule type" value="Genomic_DNA"/>
</dbReference>
<evidence type="ECO:0000313" key="5">
    <source>
        <dbReference type="Proteomes" id="UP000008130"/>
    </source>
</evidence>
<dbReference type="PANTHER" id="PTHR30469:SF36">
    <property type="entry name" value="BLL3903 PROTEIN"/>
    <property type="match status" value="1"/>
</dbReference>
<proteinExistence type="inferred from homology"/>
<dbReference type="HOGENOM" id="CLU_018816_1_2_5"/>
<evidence type="ECO:0000256" key="1">
    <source>
        <dbReference type="ARBA" id="ARBA00009477"/>
    </source>
</evidence>
<dbReference type="PANTHER" id="PTHR30469">
    <property type="entry name" value="MULTIDRUG RESISTANCE PROTEIN MDTA"/>
    <property type="match status" value="1"/>
</dbReference>
<dbReference type="Proteomes" id="UP000008130">
    <property type="component" value="Chromosome"/>
</dbReference>
<dbReference type="OrthoDB" id="9806939at2"/>
<reference evidence="4 5" key="1">
    <citation type="journal article" date="2011" name="J. Bacteriol.">
        <title>Complete genome sequence of Polymorphum gilvum SL003B-26A1T, a crude oil-degrading bacterium from oil-polluted saline soil.</title>
        <authorList>
            <person name="Li S.G."/>
            <person name="Tang Y.Q."/>
            <person name="Nie Y."/>
            <person name="Cai M."/>
            <person name="Wu X.L."/>
        </authorList>
    </citation>
    <scope>NUCLEOTIDE SEQUENCE [LARGE SCALE GENOMIC DNA]</scope>
    <source>
        <strain evidence="5">LMG 25793 / CGMCC 1.9160 / SL003B-26A1</strain>
    </source>
</reference>
<dbReference type="eggNOG" id="COG0845">
    <property type="taxonomic scope" value="Bacteria"/>
</dbReference>
<sequence>MIKRFFFAIVLIALVSGGLVGFNLFKEQKIAEFFANRPRPTVTVSTVTVEPETWKPGIEAIGTVVARQGVDVAARAAGIVKEITFVSNEEVETGQLLVQLDDEMEQADLIAAKANVARDTQALARASTLTDRGFSSTSTLDNATAALDASRSQMERVQASINQKRIVAPFSGTIGIPKIDVGQYLPVGTVIATLQDLKVMKVDFSVPEQRLSDLRIDQPLRMGLEEDAMSYQGRITGIDPKIDPESRLVSVQAEVENTDGALRPGQFAFVRLELPEEADVIALPQTAVVQSLYGAYVYVVAEDTSGQGAGDDKRLVARQVFVTPGRRFEGKIEVVDGLSGGDVVVTAGQNKLTVGSPVVIDNTINPVPASAKTGE</sequence>
<dbReference type="NCBIfam" id="TIGR01730">
    <property type="entry name" value="RND_mfp"/>
    <property type="match status" value="1"/>
</dbReference>
<feature type="domain" description="CusB-like beta-barrel" evidence="3">
    <location>
        <begin position="202"/>
        <end position="273"/>
    </location>
</feature>
<dbReference type="Gene3D" id="2.40.30.170">
    <property type="match status" value="1"/>
</dbReference>
<dbReference type="KEGG" id="pgv:SL003B_3493"/>
<comment type="similarity">
    <text evidence="1">Belongs to the membrane fusion protein (MFP) (TC 8.A.1) family.</text>
</comment>
<accession>F2J0W9</accession>
<dbReference type="STRING" id="991905.SL003B_3493"/>
<feature type="domain" description="Multidrug resistance protein MdtA-like barrel-sandwich hybrid" evidence="2">
    <location>
        <begin position="70"/>
        <end position="188"/>
    </location>
</feature>
<gene>
    <name evidence="4" type="ordered locus">SL003B_3493</name>
</gene>
<dbReference type="InterPro" id="IPR058792">
    <property type="entry name" value="Beta-barrel_RND_2"/>
</dbReference>
<dbReference type="SUPFAM" id="SSF111369">
    <property type="entry name" value="HlyD-like secretion proteins"/>
    <property type="match status" value="1"/>
</dbReference>
<evidence type="ECO:0000259" key="2">
    <source>
        <dbReference type="Pfam" id="PF25917"/>
    </source>
</evidence>
<dbReference type="AlphaFoldDB" id="F2J0W9"/>
<dbReference type="Pfam" id="PF25917">
    <property type="entry name" value="BSH_RND"/>
    <property type="match status" value="1"/>
</dbReference>
<dbReference type="RefSeq" id="WP_013654224.1">
    <property type="nucleotide sequence ID" value="NC_015259.1"/>
</dbReference>
<organism evidence="4 5">
    <name type="scientific">Polymorphum gilvum (strain LMG 25793 / CGMCC 1.9160 / SL003B-26A1)</name>
    <dbReference type="NCBI Taxonomy" id="991905"/>
    <lineage>
        <taxon>Bacteria</taxon>
        <taxon>Pseudomonadati</taxon>
        <taxon>Pseudomonadota</taxon>
        <taxon>Alphaproteobacteria</taxon>
        <taxon>Rhodobacterales</taxon>
        <taxon>Paracoccaceae</taxon>
        <taxon>Polymorphum</taxon>
    </lineage>
</organism>
<dbReference type="GO" id="GO:0015562">
    <property type="term" value="F:efflux transmembrane transporter activity"/>
    <property type="evidence" value="ECO:0007669"/>
    <property type="project" value="TreeGrafter"/>
</dbReference>
<name>F2J0W9_POLGS</name>
<dbReference type="Pfam" id="PF25954">
    <property type="entry name" value="Beta-barrel_RND_2"/>
    <property type="match status" value="1"/>
</dbReference>
<evidence type="ECO:0000313" key="4">
    <source>
        <dbReference type="EMBL" id="ADZ71915.1"/>
    </source>
</evidence>